<evidence type="ECO:0000313" key="7">
    <source>
        <dbReference type="EMBL" id="AKP49640.1"/>
    </source>
</evidence>
<evidence type="ECO:0000256" key="1">
    <source>
        <dbReference type="ARBA" id="ARBA00010641"/>
    </source>
</evidence>
<dbReference type="STRING" id="320787.CA2015_0158"/>
<evidence type="ECO:0000259" key="5">
    <source>
        <dbReference type="Pfam" id="PF04542"/>
    </source>
</evidence>
<keyword evidence="4" id="KW-0804">Transcription</keyword>
<sequence length="175" mass="21329">MEQPDKKVMDGFRNGDQKAFEKIYQYYRIPVIRFSVSIIKDEQEAENIYHEVFMKILKRRKNIKPELNFNSYVFTSVKNEIFDYLKALNKNKTLKEQFWERIHQSEDDCAQVKEEQLTKMERIIRNLSPKRRQILEMNYFEKKSYNEIADLLMISKNTVKNQLVKAKFILRREME</sequence>
<evidence type="ECO:0000313" key="8">
    <source>
        <dbReference type="Proteomes" id="UP000036520"/>
    </source>
</evidence>
<dbReference type="GO" id="GO:0006352">
    <property type="term" value="P:DNA-templated transcription initiation"/>
    <property type="evidence" value="ECO:0007669"/>
    <property type="project" value="InterPro"/>
</dbReference>
<feature type="domain" description="RNA polymerase sigma-70 region 2" evidence="5">
    <location>
        <begin position="23"/>
        <end position="88"/>
    </location>
</feature>
<dbReference type="Pfam" id="PF04542">
    <property type="entry name" value="Sigma70_r2"/>
    <property type="match status" value="1"/>
</dbReference>
<keyword evidence="8" id="KW-1185">Reference proteome</keyword>
<dbReference type="GO" id="GO:0003677">
    <property type="term" value="F:DNA binding"/>
    <property type="evidence" value="ECO:0007669"/>
    <property type="project" value="InterPro"/>
</dbReference>
<keyword evidence="2" id="KW-0805">Transcription regulation</keyword>
<dbReference type="InterPro" id="IPR036388">
    <property type="entry name" value="WH-like_DNA-bd_sf"/>
</dbReference>
<dbReference type="SUPFAM" id="SSF88659">
    <property type="entry name" value="Sigma3 and sigma4 domains of RNA polymerase sigma factors"/>
    <property type="match status" value="1"/>
</dbReference>
<dbReference type="PANTHER" id="PTHR43133:SF46">
    <property type="entry name" value="RNA POLYMERASE SIGMA-70 FACTOR ECF SUBFAMILY"/>
    <property type="match status" value="1"/>
</dbReference>
<name>A0A0H4P932_9BACT</name>
<gene>
    <name evidence="7" type="ORF">CA2015_0158</name>
</gene>
<dbReference type="InterPro" id="IPR014284">
    <property type="entry name" value="RNA_pol_sigma-70_dom"/>
</dbReference>
<dbReference type="InterPro" id="IPR013324">
    <property type="entry name" value="RNA_pol_sigma_r3/r4-like"/>
</dbReference>
<dbReference type="RefSeq" id="WP_048640159.1">
    <property type="nucleotide sequence ID" value="NZ_CAXBGM010000085.1"/>
</dbReference>
<dbReference type="InterPro" id="IPR013325">
    <property type="entry name" value="RNA_pol_sigma_r2"/>
</dbReference>
<dbReference type="GO" id="GO:0016987">
    <property type="term" value="F:sigma factor activity"/>
    <property type="evidence" value="ECO:0007669"/>
    <property type="project" value="UniProtKB-KW"/>
</dbReference>
<dbReference type="Gene3D" id="1.10.1740.10">
    <property type="match status" value="1"/>
</dbReference>
<dbReference type="InterPro" id="IPR013249">
    <property type="entry name" value="RNA_pol_sigma70_r4_t2"/>
</dbReference>
<evidence type="ECO:0000256" key="2">
    <source>
        <dbReference type="ARBA" id="ARBA00023015"/>
    </source>
</evidence>
<dbReference type="NCBIfam" id="TIGR02937">
    <property type="entry name" value="sigma70-ECF"/>
    <property type="match status" value="1"/>
</dbReference>
<evidence type="ECO:0000256" key="3">
    <source>
        <dbReference type="ARBA" id="ARBA00023082"/>
    </source>
</evidence>
<keyword evidence="3" id="KW-0731">Sigma factor</keyword>
<dbReference type="EMBL" id="CP012040">
    <property type="protein sequence ID" value="AKP49640.1"/>
    <property type="molecule type" value="Genomic_DNA"/>
</dbReference>
<reference evidence="7 8" key="1">
    <citation type="submission" date="2015-07" db="EMBL/GenBank/DDBJ databases">
        <authorList>
            <person name="Kim K.M."/>
        </authorList>
    </citation>
    <scope>NUCLEOTIDE SEQUENCE [LARGE SCALE GENOMIC DNA]</scope>
    <source>
        <strain evidence="7 8">KCTC 12363</strain>
    </source>
</reference>
<comment type="similarity">
    <text evidence="1">Belongs to the sigma-70 factor family. ECF subfamily.</text>
</comment>
<dbReference type="Gene3D" id="1.10.10.10">
    <property type="entry name" value="Winged helix-like DNA-binding domain superfamily/Winged helix DNA-binding domain"/>
    <property type="match status" value="1"/>
</dbReference>
<proteinExistence type="inferred from homology"/>
<dbReference type="SUPFAM" id="SSF88946">
    <property type="entry name" value="Sigma2 domain of RNA polymerase sigma factors"/>
    <property type="match status" value="1"/>
</dbReference>
<accession>A0A0H4P932</accession>
<dbReference type="InterPro" id="IPR007627">
    <property type="entry name" value="RNA_pol_sigma70_r2"/>
</dbReference>
<protein>
    <submittedName>
        <fullName evidence="7">RNA polymerase, sigma-24 subunit, ECF subfamily</fullName>
    </submittedName>
</protein>
<dbReference type="InterPro" id="IPR039425">
    <property type="entry name" value="RNA_pol_sigma-70-like"/>
</dbReference>
<organism evidence="7 8">
    <name type="scientific">Cyclobacterium amurskyense</name>
    <dbReference type="NCBI Taxonomy" id="320787"/>
    <lineage>
        <taxon>Bacteria</taxon>
        <taxon>Pseudomonadati</taxon>
        <taxon>Bacteroidota</taxon>
        <taxon>Cytophagia</taxon>
        <taxon>Cytophagales</taxon>
        <taxon>Cyclobacteriaceae</taxon>
        <taxon>Cyclobacterium</taxon>
    </lineage>
</organism>
<dbReference type="AlphaFoldDB" id="A0A0H4P932"/>
<dbReference type="KEGG" id="camu:CA2015_0158"/>
<dbReference type="PANTHER" id="PTHR43133">
    <property type="entry name" value="RNA POLYMERASE ECF-TYPE SIGMA FACTO"/>
    <property type="match status" value="1"/>
</dbReference>
<feature type="domain" description="RNA polymerase sigma factor 70 region 4 type 2" evidence="6">
    <location>
        <begin position="119"/>
        <end position="167"/>
    </location>
</feature>
<dbReference type="OrthoDB" id="655312at2"/>
<evidence type="ECO:0000259" key="6">
    <source>
        <dbReference type="Pfam" id="PF08281"/>
    </source>
</evidence>
<dbReference type="Pfam" id="PF08281">
    <property type="entry name" value="Sigma70_r4_2"/>
    <property type="match status" value="1"/>
</dbReference>
<dbReference type="Proteomes" id="UP000036520">
    <property type="component" value="Chromosome"/>
</dbReference>
<evidence type="ECO:0000256" key="4">
    <source>
        <dbReference type="ARBA" id="ARBA00023163"/>
    </source>
</evidence>